<dbReference type="GO" id="GO:0015628">
    <property type="term" value="P:protein secretion by the type II secretion system"/>
    <property type="evidence" value="ECO:0007669"/>
    <property type="project" value="InterPro"/>
</dbReference>
<keyword evidence="2" id="KW-0812">Transmembrane</keyword>
<comment type="caution">
    <text evidence="3">The sequence shown here is derived from an EMBL/GenBank/DDBJ whole genome shotgun (WGS) entry which is preliminary data.</text>
</comment>
<keyword evidence="1" id="KW-0175">Coiled coil</keyword>
<sequence length="233" mass="26239">MSQGLKQSWEKGAVWFNQRPIRERVLITLTGVVLLLVIVWELAVTPVVVSNNGLKIQLKNLDQQQQALLDQQQALIERLSSDPSRELRERLASRQSRLDRLDAELAETTGKLIAPRAMVRLLQEILVAQKGLELVTVELLSPTPIFDQQAESDGTNAPADDSGTTTGPLLYAHDVELVIRGGYLDVLSYLETLEGMDNRLGWVSLDYRMLDYPNNEIRIRVRTLSLDRAWLGV</sequence>
<dbReference type="Pfam" id="PF04612">
    <property type="entry name" value="T2SSM"/>
    <property type="match status" value="1"/>
</dbReference>
<evidence type="ECO:0000256" key="1">
    <source>
        <dbReference type="SAM" id="Coils"/>
    </source>
</evidence>
<proteinExistence type="predicted"/>
<dbReference type="InterPro" id="IPR007690">
    <property type="entry name" value="T2SS_GspM"/>
</dbReference>
<protein>
    <submittedName>
        <fullName evidence="3">MSHA biogenesis protein MshJ</fullName>
    </submittedName>
</protein>
<evidence type="ECO:0000313" key="3">
    <source>
        <dbReference type="EMBL" id="TGN38550.1"/>
    </source>
</evidence>
<keyword evidence="2" id="KW-1133">Transmembrane helix</keyword>
<keyword evidence="4" id="KW-1185">Reference proteome</keyword>
<dbReference type="EMBL" id="SRPF01000005">
    <property type="protein sequence ID" value="TGN38550.1"/>
    <property type="molecule type" value="Genomic_DNA"/>
</dbReference>
<dbReference type="RefSeq" id="WP_135804350.1">
    <property type="nucleotide sequence ID" value="NZ_SRPF01000005.1"/>
</dbReference>
<dbReference type="AlphaFoldDB" id="A0A4Z1BYQ3"/>
<dbReference type="GO" id="GO:0015627">
    <property type="term" value="C:type II protein secretion system complex"/>
    <property type="evidence" value="ECO:0007669"/>
    <property type="project" value="InterPro"/>
</dbReference>
<name>A0A4Z1BYQ3_9GAMM</name>
<keyword evidence="2" id="KW-0472">Membrane</keyword>
<organism evidence="3 4">
    <name type="scientific">Marinobacter confluentis</name>
    <dbReference type="NCBI Taxonomy" id="1697557"/>
    <lineage>
        <taxon>Bacteria</taxon>
        <taxon>Pseudomonadati</taxon>
        <taxon>Pseudomonadota</taxon>
        <taxon>Gammaproteobacteria</taxon>
        <taxon>Pseudomonadales</taxon>
        <taxon>Marinobacteraceae</taxon>
        <taxon>Marinobacter</taxon>
    </lineage>
</organism>
<dbReference type="Proteomes" id="UP000298325">
    <property type="component" value="Unassembled WGS sequence"/>
</dbReference>
<evidence type="ECO:0000313" key="4">
    <source>
        <dbReference type="Proteomes" id="UP000298325"/>
    </source>
</evidence>
<evidence type="ECO:0000256" key="2">
    <source>
        <dbReference type="SAM" id="Phobius"/>
    </source>
</evidence>
<reference evidence="3 4" key="1">
    <citation type="submission" date="2019-04" db="EMBL/GenBank/DDBJ databases">
        <authorList>
            <person name="Park S."/>
            <person name="Yoon J.-H."/>
        </authorList>
    </citation>
    <scope>NUCLEOTIDE SEQUENCE [LARGE SCALE GENOMIC DNA]</scope>
    <source>
        <strain evidence="3 4">HJM-18</strain>
    </source>
</reference>
<feature type="coiled-coil region" evidence="1">
    <location>
        <begin position="51"/>
        <end position="104"/>
    </location>
</feature>
<dbReference type="OrthoDB" id="9151209at2"/>
<accession>A0A4Z1BYQ3</accession>
<feature type="transmembrane region" description="Helical" evidence="2">
    <location>
        <begin position="25"/>
        <end position="49"/>
    </location>
</feature>
<gene>
    <name evidence="3" type="ORF">E5Q11_15415</name>
</gene>